<dbReference type="InterPro" id="IPR014729">
    <property type="entry name" value="Rossmann-like_a/b/a_fold"/>
</dbReference>
<dbReference type="GO" id="GO:0006400">
    <property type="term" value="P:tRNA modification"/>
    <property type="evidence" value="ECO:0007669"/>
    <property type="project" value="UniProtKB-UniRule"/>
</dbReference>
<dbReference type="InterPro" id="IPR015262">
    <property type="entry name" value="tRNA_Ile_lys_synt_subst-bd"/>
</dbReference>
<protein>
    <recommendedName>
        <fullName evidence="7">tRNA(Ile)-lysidine synthase</fullName>
        <ecNumber evidence="7">6.3.4.19</ecNumber>
    </recommendedName>
    <alternativeName>
        <fullName evidence="7">tRNA(Ile)-2-lysyl-cytidine synthase</fullName>
    </alternativeName>
    <alternativeName>
        <fullName evidence="7">tRNA(Ile)-lysidine synthetase</fullName>
    </alternativeName>
</protein>
<dbReference type="SUPFAM" id="SSF52402">
    <property type="entry name" value="Adenine nucleotide alpha hydrolases-like"/>
    <property type="match status" value="1"/>
</dbReference>
<dbReference type="GO" id="GO:0005524">
    <property type="term" value="F:ATP binding"/>
    <property type="evidence" value="ECO:0007669"/>
    <property type="project" value="UniProtKB-UniRule"/>
</dbReference>
<reference evidence="11 12" key="1">
    <citation type="submission" date="2014-07" db="EMBL/GenBank/DDBJ databases">
        <title>Biosystematic studies on Modestobacter strains isolated from extreme hyper-arid desert soil and from historic building.</title>
        <authorList>
            <person name="Bukarasam K."/>
            <person name="Bull A."/>
            <person name="Girard G."/>
            <person name="van Wezel G."/>
            <person name="Goodfellow M."/>
        </authorList>
    </citation>
    <scope>NUCLEOTIDE SEQUENCE [LARGE SCALE GENOMIC DNA]</scope>
    <source>
        <strain evidence="11 12">KNN45-2b</strain>
    </source>
</reference>
<dbReference type="OrthoDB" id="5244702at2"/>
<feature type="domain" description="tRNA(Ile)-lysidine/2-thiocytidine synthase N-terminal" evidence="9">
    <location>
        <begin position="26"/>
        <end position="199"/>
    </location>
</feature>
<evidence type="ECO:0000313" key="12">
    <source>
        <dbReference type="Proteomes" id="UP000029713"/>
    </source>
</evidence>
<feature type="region of interest" description="Disordered" evidence="8">
    <location>
        <begin position="301"/>
        <end position="341"/>
    </location>
</feature>
<dbReference type="PANTHER" id="PTHR43033:SF1">
    <property type="entry name" value="TRNA(ILE)-LYSIDINE SYNTHASE-RELATED"/>
    <property type="match status" value="1"/>
</dbReference>
<keyword evidence="12" id="KW-1185">Reference proteome</keyword>
<comment type="similarity">
    <text evidence="7">Belongs to the tRNA(Ile)-lysidine synthase family.</text>
</comment>
<accession>A0A098YCG7</accession>
<evidence type="ECO:0000313" key="11">
    <source>
        <dbReference type="EMBL" id="KGH47451.1"/>
    </source>
</evidence>
<evidence type="ECO:0000256" key="7">
    <source>
        <dbReference type="HAMAP-Rule" id="MF_01161"/>
    </source>
</evidence>
<evidence type="ECO:0000256" key="5">
    <source>
        <dbReference type="ARBA" id="ARBA00022840"/>
    </source>
</evidence>
<feature type="binding site" evidence="7">
    <location>
        <begin position="31"/>
        <end position="36"/>
    </location>
    <ligand>
        <name>ATP</name>
        <dbReference type="ChEBI" id="CHEBI:30616"/>
    </ligand>
</feature>
<gene>
    <name evidence="7" type="primary">tilS</name>
    <name evidence="11" type="ORF">IN07_06875</name>
</gene>
<evidence type="ECO:0000256" key="8">
    <source>
        <dbReference type="SAM" id="MobiDB-lite"/>
    </source>
</evidence>
<dbReference type="NCBIfam" id="TIGR02432">
    <property type="entry name" value="lysidine_TilS_N"/>
    <property type="match status" value="1"/>
</dbReference>
<keyword evidence="1 7" id="KW-0963">Cytoplasm</keyword>
<comment type="domain">
    <text evidence="7">The N-terminal region contains the highly conserved SGGXDS motif, predicted to be a P-loop motif involved in ATP binding.</text>
</comment>
<dbReference type="InterPro" id="IPR011063">
    <property type="entry name" value="TilS/TtcA_N"/>
</dbReference>
<keyword evidence="5 7" id="KW-0067">ATP-binding</keyword>
<keyword evidence="3 7" id="KW-0819">tRNA processing</keyword>
<evidence type="ECO:0000256" key="1">
    <source>
        <dbReference type="ARBA" id="ARBA00022490"/>
    </source>
</evidence>
<dbReference type="CDD" id="cd01992">
    <property type="entry name" value="TilS_N"/>
    <property type="match status" value="1"/>
</dbReference>
<feature type="domain" description="tRNA(Ile)-lysidine synthase substrate-binding" evidence="10">
    <location>
        <begin position="249"/>
        <end position="314"/>
    </location>
</feature>
<keyword evidence="2 7" id="KW-0436">Ligase</keyword>
<evidence type="ECO:0000259" key="10">
    <source>
        <dbReference type="Pfam" id="PF09179"/>
    </source>
</evidence>
<evidence type="ECO:0000259" key="9">
    <source>
        <dbReference type="Pfam" id="PF01171"/>
    </source>
</evidence>
<evidence type="ECO:0000256" key="6">
    <source>
        <dbReference type="ARBA" id="ARBA00048539"/>
    </source>
</evidence>
<dbReference type="Gene3D" id="3.40.50.620">
    <property type="entry name" value="HUPs"/>
    <property type="match status" value="1"/>
</dbReference>
<dbReference type="STRING" id="1522368.IN07_06875"/>
<dbReference type="Pfam" id="PF09179">
    <property type="entry name" value="TilS"/>
    <property type="match status" value="1"/>
</dbReference>
<evidence type="ECO:0000256" key="3">
    <source>
        <dbReference type="ARBA" id="ARBA00022694"/>
    </source>
</evidence>
<evidence type="ECO:0000256" key="4">
    <source>
        <dbReference type="ARBA" id="ARBA00022741"/>
    </source>
</evidence>
<feature type="compositionally biased region" description="Low complexity" evidence="8">
    <location>
        <begin position="319"/>
        <end position="334"/>
    </location>
</feature>
<comment type="subcellular location">
    <subcellularLocation>
        <location evidence="7">Cytoplasm</location>
    </subcellularLocation>
</comment>
<keyword evidence="4 7" id="KW-0547">Nucleotide-binding</keyword>
<dbReference type="SUPFAM" id="SSF82829">
    <property type="entry name" value="MesJ substrate recognition domain-like"/>
    <property type="match status" value="1"/>
</dbReference>
<dbReference type="PANTHER" id="PTHR43033">
    <property type="entry name" value="TRNA(ILE)-LYSIDINE SYNTHASE-RELATED"/>
    <property type="match status" value="1"/>
</dbReference>
<dbReference type="EMBL" id="JPMX01000022">
    <property type="protein sequence ID" value="KGH47451.1"/>
    <property type="molecule type" value="Genomic_DNA"/>
</dbReference>
<dbReference type="InterPro" id="IPR012094">
    <property type="entry name" value="tRNA_Ile_lys_synt"/>
</dbReference>
<evidence type="ECO:0000256" key="2">
    <source>
        <dbReference type="ARBA" id="ARBA00022598"/>
    </source>
</evidence>
<dbReference type="HAMAP" id="MF_01161">
    <property type="entry name" value="tRNA_Ile_lys_synt"/>
    <property type="match status" value="1"/>
</dbReference>
<comment type="catalytic activity">
    <reaction evidence="6 7">
        <text>cytidine(34) in tRNA(Ile2) + L-lysine + ATP = lysidine(34) in tRNA(Ile2) + AMP + diphosphate + H(+)</text>
        <dbReference type="Rhea" id="RHEA:43744"/>
        <dbReference type="Rhea" id="RHEA-COMP:10625"/>
        <dbReference type="Rhea" id="RHEA-COMP:10670"/>
        <dbReference type="ChEBI" id="CHEBI:15378"/>
        <dbReference type="ChEBI" id="CHEBI:30616"/>
        <dbReference type="ChEBI" id="CHEBI:32551"/>
        <dbReference type="ChEBI" id="CHEBI:33019"/>
        <dbReference type="ChEBI" id="CHEBI:82748"/>
        <dbReference type="ChEBI" id="CHEBI:83665"/>
        <dbReference type="ChEBI" id="CHEBI:456215"/>
        <dbReference type="EC" id="6.3.4.19"/>
    </reaction>
</comment>
<dbReference type="GO" id="GO:0032267">
    <property type="term" value="F:tRNA(Ile)-lysidine synthase activity"/>
    <property type="evidence" value="ECO:0007669"/>
    <property type="project" value="UniProtKB-EC"/>
</dbReference>
<dbReference type="Proteomes" id="UP000029713">
    <property type="component" value="Unassembled WGS sequence"/>
</dbReference>
<dbReference type="Pfam" id="PF01171">
    <property type="entry name" value="ATP_bind_3"/>
    <property type="match status" value="1"/>
</dbReference>
<name>A0A098YCG7_9ACTN</name>
<comment type="caution">
    <text evidence="11">The sequence shown here is derived from an EMBL/GenBank/DDBJ whole genome shotgun (WGS) entry which is preliminary data.</text>
</comment>
<comment type="function">
    <text evidence="7">Ligates lysine onto the cytidine present at position 34 of the AUA codon-specific tRNA(Ile) that contains the anticodon CAU, in an ATP-dependent manner. Cytidine is converted to lysidine, thus changing the amino acid specificity of the tRNA from methionine to isoleucine.</text>
</comment>
<dbReference type="RefSeq" id="WP_036334577.1">
    <property type="nucleotide sequence ID" value="NZ_JPMX01000022.1"/>
</dbReference>
<proteinExistence type="inferred from homology"/>
<dbReference type="GO" id="GO:0005737">
    <property type="term" value="C:cytoplasm"/>
    <property type="evidence" value="ECO:0007669"/>
    <property type="project" value="UniProtKB-SubCell"/>
</dbReference>
<dbReference type="Gene3D" id="1.20.59.20">
    <property type="match status" value="1"/>
</dbReference>
<organism evidence="11 12">
    <name type="scientific">Modestobacter caceresii</name>
    <dbReference type="NCBI Taxonomy" id="1522368"/>
    <lineage>
        <taxon>Bacteria</taxon>
        <taxon>Bacillati</taxon>
        <taxon>Actinomycetota</taxon>
        <taxon>Actinomycetes</taxon>
        <taxon>Geodermatophilales</taxon>
        <taxon>Geodermatophilaceae</taxon>
        <taxon>Modestobacter</taxon>
    </lineage>
</organism>
<sequence>MAGPDPAVAALRTAVRPGLAAGTGPVLAACSGGADSLALAAALAFEAPRAGRPVGGVTVDHGLQPGSAEQAERTAGLLRSVGLSPVLVLTVDVGDAGGPEGAARAARAAALAGAAAEHGATIALGHTLDDQAETVLLGLARGSGPRSVAGMVEHRPPFWRPLLGVRRETTRAACTAQQLPVWDDPWNSDPAYTRVRLRTEVLPLLEEVLGGGVAAALGRTAAMTREDLDTLDALADTELAALIGPDGDLPAAPLAGLPPALRRRVLRAWLRRAGVPDLQGVHLSAVDALLARWRGQGRADLPGGAGVRRASGRLTVQLGAPPGRGTGPRPAAPDAVPPEEP</sequence>
<dbReference type="InterPro" id="IPR012795">
    <property type="entry name" value="tRNA_Ile_lys_synt_N"/>
</dbReference>
<dbReference type="AlphaFoldDB" id="A0A098YCG7"/>
<dbReference type="EC" id="6.3.4.19" evidence="7"/>